<dbReference type="GO" id="GO:0016810">
    <property type="term" value="F:hydrolase activity, acting on carbon-nitrogen (but not peptide) bonds"/>
    <property type="evidence" value="ECO:0007669"/>
    <property type="project" value="InterPro"/>
</dbReference>
<dbReference type="InterPro" id="IPR002509">
    <property type="entry name" value="NODB_dom"/>
</dbReference>
<reference evidence="2 3" key="1">
    <citation type="submission" date="2020-08" db="EMBL/GenBank/DDBJ databases">
        <title>Genome public.</title>
        <authorList>
            <person name="Liu C."/>
            <person name="Sun Q."/>
        </authorList>
    </citation>
    <scope>NUCLEOTIDE SEQUENCE [LARGE SCALE GENOMIC DNA]</scope>
    <source>
        <strain evidence="2 3">BX17</strain>
    </source>
</reference>
<gene>
    <name evidence="2" type="ORF">H8S54_00250</name>
</gene>
<dbReference type="Gene3D" id="3.20.20.370">
    <property type="entry name" value="Glycoside hydrolase/deacetylase"/>
    <property type="match status" value="1"/>
</dbReference>
<organism evidence="2 3">
    <name type="scientific">Blautia segnis</name>
    <dbReference type="NCBI Taxonomy" id="2763030"/>
    <lineage>
        <taxon>Bacteria</taxon>
        <taxon>Bacillati</taxon>
        <taxon>Bacillota</taxon>
        <taxon>Clostridia</taxon>
        <taxon>Lachnospirales</taxon>
        <taxon>Lachnospiraceae</taxon>
        <taxon>Blautia</taxon>
    </lineage>
</organism>
<dbReference type="PROSITE" id="PS51677">
    <property type="entry name" value="NODB"/>
    <property type="match status" value="1"/>
</dbReference>
<dbReference type="Pfam" id="PF01522">
    <property type="entry name" value="Polysacc_deac_1"/>
    <property type="match status" value="1"/>
</dbReference>
<name>A0A8I0ACF8_9FIRM</name>
<comment type="caution">
    <text evidence="2">The sequence shown here is derived from an EMBL/GenBank/DDBJ whole genome shotgun (WGS) entry which is preliminary data.</text>
</comment>
<evidence type="ECO:0000259" key="1">
    <source>
        <dbReference type="PROSITE" id="PS51677"/>
    </source>
</evidence>
<dbReference type="PANTHER" id="PTHR10587:SF78">
    <property type="entry name" value="PEPTIDOGLYCAN-N-ACETYLMURAMIC ACID DEACETYLASE PDAA"/>
    <property type="match status" value="1"/>
</dbReference>
<dbReference type="EMBL" id="JACOOT010000002">
    <property type="protein sequence ID" value="MBC5649592.1"/>
    <property type="molecule type" value="Genomic_DNA"/>
</dbReference>
<dbReference type="GO" id="GO:0005975">
    <property type="term" value="P:carbohydrate metabolic process"/>
    <property type="evidence" value="ECO:0007669"/>
    <property type="project" value="InterPro"/>
</dbReference>
<dbReference type="InterPro" id="IPR050248">
    <property type="entry name" value="Polysacc_deacetylase_ArnD"/>
</dbReference>
<dbReference type="SUPFAM" id="SSF88713">
    <property type="entry name" value="Glycoside hydrolase/deacetylase"/>
    <property type="match status" value="1"/>
</dbReference>
<feature type="domain" description="NodB homology" evidence="1">
    <location>
        <begin position="109"/>
        <end position="291"/>
    </location>
</feature>
<dbReference type="PANTHER" id="PTHR10587">
    <property type="entry name" value="GLYCOSYL TRANSFERASE-RELATED"/>
    <property type="match status" value="1"/>
</dbReference>
<evidence type="ECO:0000313" key="2">
    <source>
        <dbReference type="EMBL" id="MBC5649592.1"/>
    </source>
</evidence>
<dbReference type="Proteomes" id="UP000652847">
    <property type="component" value="Unassembled WGS sequence"/>
</dbReference>
<keyword evidence="3" id="KW-1185">Reference proteome</keyword>
<dbReference type="InterPro" id="IPR011330">
    <property type="entry name" value="Glyco_hydro/deAcase_b/a-brl"/>
</dbReference>
<protein>
    <submittedName>
        <fullName evidence="2">Polysaccharide deacetylase family protein</fullName>
    </submittedName>
</protein>
<accession>A0A8I0ACF8</accession>
<dbReference type="GO" id="GO:0016020">
    <property type="term" value="C:membrane"/>
    <property type="evidence" value="ECO:0007669"/>
    <property type="project" value="TreeGrafter"/>
</dbReference>
<sequence length="296" mass="33409">MKFSRPSFFKRPFRLPSQISNFSSEKIPVIKDFLHYAGVPLLFALSFLAGEAARVTVQHFRTPEAVTTASGSNSWGLSFQEEGKRPVGNASMEELAPYDAYFAKDTQEKKIYLTFDCGYENGNTPLILDALQKHNAKATFFVVGNFIKDNPNLVKEMIAEGHTVGNHTLTHPDMSGISSMEAFKKQLEGVENLYKEATGESMTKFYRPPQGIYSTTNLSMAKELGYKTFFWSLAYVDWYQDKQPTKEEAFDKLLKRIHPGAIVLLHNTSSTNGQILDELLGKWEEMGYTFGTLSEF</sequence>
<dbReference type="AlphaFoldDB" id="A0A8I0ACF8"/>
<proteinExistence type="predicted"/>
<evidence type="ECO:0000313" key="3">
    <source>
        <dbReference type="Proteomes" id="UP000652847"/>
    </source>
</evidence>